<keyword evidence="7" id="KW-0663">Pyridoxal phosphate</keyword>
<dbReference type="InterPro" id="IPR001926">
    <property type="entry name" value="TrpB-like_PALP"/>
</dbReference>
<sequence>MKTIYPDITATIGHTPLVTLKRLAAGLQAEVLVKVESFNPMGSVKDRVALAIIEEAEQTGRLRKGVTVLEATSGNTGIGLAGVCAARGYRLVIFMPETMSIERRRLMAALGAEIVLTAGEDGMAGAVREAEALAASDPGAYLVAGQFANPANPAAHMHTTAEEIWRDTGGAVDMVVAGVGTGGTLTGIAAALKRKKPSFRAVAVEPAESAVLTGGTPGPHQIQGIGAGFVPEVLRTDLIDEVVAVKSADAAATTRRLAREEGILAGISSGAAVHAALQVAARPENREKVIVAVLPDTGERYLSTSLFEE</sequence>
<reference evidence="11" key="2">
    <citation type="submission" date="2019-02" db="EMBL/GenBank/DDBJ databases">
        <authorList>
            <person name="Chen S.-C."/>
            <person name="Chien H.-H."/>
            <person name="Lai M.-C."/>
        </authorList>
    </citation>
    <scope>NUCLEOTIDE SEQUENCE</scope>
    <source>
        <strain evidence="11">N2F9704</strain>
    </source>
</reference>
<organism evidence="11 12">
    <name type="scientific">Methanofollis aquaemaris</name>
    <dbReference type="NCBI Taxonomy" id="126734"/>
    <lineage>
        <taxon>Archaea</taxon>
        <taxon>Methanobacteriati</taxon>
        <taxon>Methanobacteriota</taxon>
        <taxon>Stenosarchaea group</taxon>
        <taxon>Methanomicrobia</taxon>
        <taxon>Methanomicrobiales</taxon>
        <taxon>Methanomicrobiaceae</taxon>
        <taxon>Methanofollis</taxon>
    </lineage>
</organism>
<protein>
    <recommendedName>
        <fullName evidence="4">cysteine synthase</fullName>
        <ecNumber evidence="4">2.5.1.47</ecNumber>
    </recommendedName>
</protein>
<gene>
    <name evidence="11" type="primary">cysK</name>
    <name evidence="11" type="ORF">RJ40_01050</name>
</gene>
<evidence type="ECO:0000313" key="12">
    <source>
        <dbReference type="Proteomes" id="UP001042704"/>
    </source>
</evidence>
<dbReference type="PANTHER" id="PTHR10314">
    <property type="entry name" value="CYSTATHIONINE BETA-SYNTHASE"/>
    <property type="match status" value="1"/>
</dbReference>
<evidence type="ECO:0000256" key="4">
    <source>
        <dbReference type="ARBA" id="ARBA00012681"/>
    </source>
</evidence>
<evidence type="ECO:0000256" key="1">
    <source>
        <dbReference type="ARBA" id="ARBA00001933"/>
    </source>
</evidence>
<evidence type="ECO:0000256" key="8">
    <source>
        <dbReference type="ARBA" id="ARBA00023192"/>
    </source>
</evidence>
<keyword evidence="8" id="KW-0198">Cysteine biosynthesis</keyword>
<dbReference type="InterPro" id="IPR005856">
    <property type="entry name" value="Cys_synth"/>
</dbReference>
<dbReference type="GO" id="GO:0004124">
    <property type="term" value="F:cysteine synthase activity"/>
    <property type="evidence" value="ECO:0007669"/>
    <property type="project" value="UniProtKB-EC"/>
</dbReference>
<dbReference type="RefSeq" id="WP_265581498.1">
    <property type="nucleotide sequence ID" value="NZ_CP036172.1"/>
</dbReference>
<dbReference type="AlphaFoldDB" id="A0A8A3S3J5"/>
<dbReference type="EMBL" id="CP036172">
    <property type="protein sequence ID" value="QSZ66184.1"/>
    <property type="molecule type" value="Genomic_DNA"/>
</dbReference>
<dbReference type="KEGG" id="maqe:RJ40_01050"/>
<dbReference type="CDD" id="cd01561">
    <property type="entry name" value="CBS_like"/>
    <property type="match status" value="1"/>
</dbReference>
<dbReference type="Proteomes" id="UP001042704">
    <property type="component" value="Chromosome"/>
</dbReference>
<dbReference type="InterPro" id="IPR036052">
    <property type="entry name" value="TrpB-like_PALP_sf"/>
</dbReference>
<dbReference type="NCBIfam" id="TIGR01136">
    <property type="entry name" value="cysKM"/>
    <property type="match status" value="1"/>
</dbReference>
<dbReference type="SUPFAM" id="SSF53686">
    <property type="entry name" value="Tryptophan synthase beta subunit-like PLP-dependent enzymes"/>
    <property type="match status" value="1"/>
</dbReference>
<dbReference type="GO" id="GO:0006535">
    <property type="term" value="P:cysteine biosynthetic process from serine"/>
    <property type="evidence" value="ECO:0007669"/>
    <property type="project" value="InterPro"/>
</dbReference>
<comment type="catalytic activity">
    <reaction evidence="9">
        <text>O-acetyl-L-serine + hydrogen sulfide = L-cysteine + acetate</text>
        <dbReference type="Rhea" id="RHEA:14829"/>
        <dbReference type="ChEBI" id="CHEBI:29919"/>
        <dbReference type="ChEBI" id="CHEBI:30089"/>
        <dbReference type="ChEBI" id="CHEBI:35235"/>
        <dbReference type="ChEBI" id="CHEBI:58340"/>
        <dbReference type="EC" id="2.5.1.47"/>
    </reaction>
</comment>
<dbReference type="GeneID" id="76422897"/>
<comment type="pathway">
    <text evidence="2">Amino-acid biosynthesis; L-cysteine biosynthesis; L-cysteine from L-serine: step 2/2.</text>
</comment>
<dbReference type="Gene3D" id="3.40.50.1100">
    <property type="match status" value="2"/>
</dbReference>
<evidence type="ECO:0000313" key="11">
    <source>
        <dbReference type="EMBL" id="QSZ66184.1"/>
    </source>
</evidence>
<proteinExistence type="inferred from homology"/>
<dbReference type="NCBIfam" id="TIGR01139">
    <property type="entry name" value="cysK"/>
    <property type="match status" value="1"/>
</dbReference>
<evidence type="ECO:0000259" key="10">
    <source>
        <dbReference type="Pfam" id="PF00291"/>
    </source>
</evidence>
<dbReference type="FunFam" id="3.40.50.1100:FF:000067">
    <property type="entry name" value="Cysteine synthase"/>
    <property type="match status" value="1"/>
</dbReference>
<comment type="similarity">
    <text evidence="3">Belongs to the cysteine synthase/cystathionine beta-synthase family.</text>
</comment>
<keyword evidence="5" id="KW-0028">Amino-acid biosynthesis</keyword>
<dbReference type="EC" id="2.5.1.47" evidence="4"/>
<evidence type="ECO:0000256" key="6">
    <source>
        <dbReference type="ARBA" id="ARBA00022679"/>
    </source>
</evidence>
<accession>A0A8A3S3J5</accession>
<dbReference type="Pfam" id="PF00291">
    <property type="entry name" value="PALP"/>
    <property type="match status" value="1"/>
</dbReference>
<evidence type="ECO:0000256" key="9">
    <source>
        <dbReference type="ARBA" id="ARBA00047931"/>
    </source>
</evidence>
<comment type="cofactor">
    <cofactor evidence="1">
        <name>pyridoxal 5'-phosphate</name>
        <dbReference type="ChEBI" id="CHEBI:597326"/>
    </cofactor>
</comment>
<feature type="domain" description="Tryptophan synthase beta chain-like PALP" evidence="10">
    <location>
        <begin position="8"/>
        <end position="296"/>
    </location>
</feature>
<dbReference type="InterPro" id="IPR005859">
    <property type="entry name" value="CysK"/>
</dbReference>
<dbReference type="GO" id="GO:0005737">
    <property type="term" value="C:cytoplasm"/>
    <property type="evidence" value="ECO:0007669"/>
    <property type="project" value="UniProtKB-ARBA"/>
</dbReference>
<evidence type="ECO:0000256" key="7">
    <source>
        <dbReference type="ARBA" id="ARBA00022898"/>
    </source>
</evidence>
<evidence type="ECO:0000256" key="2">
    <source>
        <dbReference type="ARBA" id="ARBA00004962"/>
    </source>
</evidence>
<dbReference type="InterPro" id="IPR050214">
    <property type="entry name" value="Cys_Synth/Cystath_Beta-Synth"/>
</dbReference>
<name>A0A8A3S3J5_9EURY</name>
<reference evidence="11" key="1">
    <citation type="journal article" date="2001" name="Int. J. Syst. Evol. Microbiol.">
        <title>Methanofollis aquaemaris sp. nov., a methanogen isolated from an aquaculture fish pond.</title>
        <authorList>
            <person name="Lai M.C."/>
            <person name="Chen S.C."/>
        </authorList>
    </citation>
    <scope>NUCLEOTIDE SEQUENCE</scope>
    <source>
        <strain evidence="11">N2F9704</strain>
    </source>
</reference>
<evidence type="ECO:0000256" key="3">
    <source>
        <dbReference type="ARBA" id="ARBA00007103"/>
    </source>
</evidence>
<evidence type="ECO:0000256" key="5">
    <source>
        <dbReference type="ARBA" id="ARBA00022605"/>
    </source>
</evidence>
<keyword evidence="6 11" id="KW-0808">Transferase</keyword>
<keyword evidence="12" id="KW-1185">Reference proteome</keyword>